<dbReference type="EMBL" id="ADKM02000051">
    <property type="protein sequence ID" value="EGC03808.1"/>
    <property type="molecule type" value="Genomic_DNA"/>
</dbReference>
<feature type="region of interest" description="Disordered" evidence="1">
    <location>
        <begin position="1"/>
        <end position="23"/>
    </location>
</feature>
<dbReference type="Proteomes" id="UP000004259">
    <property type="component" value="Unassembled WGS sequence"/>
</dbReference>
<accession>E9SA82</accession>
<gene>
    <name evidence="2" type="ORF">CUS_4444</name>
</gene>
<comment type="caution">
    <text evidence="2">The sequence shown here is derived from an EMBL/GenBank/DDBJ whole genome shotgun (WGS) entry which is preliminary data.</text>
</comment>
<evidence type="ECO:0000256" key="1">
    <source>
        <dbReference type="SAM" id="MobiDB-lite"/>
    </source>
</evidence>
<keyword evidence="3" id="KW-1185">Reference proteome</keyword>
<evidence type="ECO:0000313" key="2">
    <source>
        <dbReference type="EMBL" id="EGC03808.1"/>
    </source>
</evidence>
<proteinExistence type="predicted"/>
<dbReference type="RefSeq" id="WP_002847993.1">
    <property type="nucleotide sequence ID" value="NZ_ADKM02000051.1"/>
</dbReference>
<evidence type="ECO:0000313" key="3">
    <source>
        <dbReference type="Proteomes" id="UP000004259"/>
    </source>
</evidence>
<reference evidence="2 3" key="1">
    <citation type="submission" date="2011-02" db="EMBL/GenBank/DDBJ databases">
        <authorList>
            <person name="Nelson K.E."/>
            <person name="Sutton G."/>
            <person name="Torralba M."/>
            <person name="Durkin S."/>
            <person name="Harkins D."/>
            <person name="Montgomery R."/>
            <person name="Ziemer C."/>
            <person name="Klaassens E."/>
            <person name="Ocuiv P."/>
            <person name="Morrison M."/>
        </authorList>
    </citation>
    <scope>NUCLEOTIDE SEQUENCE [LARGE SCALE GENOMIC DNA]</scope>
    <source>
        <strain evidence="2 3">8</strain>
    </source>
</reference>
<name>E9SA82_RUMAL</name>
<sequence>MKKGEKRGILSSESKREHLARTRQIKHPVVRGLRAFSETFVILSAVKSARHRIYGIDTVNLQ</sequence>
<protein>
    <submittedName>
        <fullName evidence="2">Uncharacterized protein</fullName>
    </submittedName>
</protein>
<organism evidence="2 3">
    <name type="scientific">Ruminococcus albus 8</name>
    <dbReference type="NCBI Taxonomy" id="246199"/>
    <lineage>
        <taxon>Bacteria</taxon>
        <taxon>Bacillati</taxon>
        <taxon>Bacillota</taxon>
        <taxon>Clostridia</taxon>
        <taxon>Eubacteriales</taxon>
        <taxon>Oscillospiraceae</taxon>
        <taxon>Ruminococcus</taxon>
    </lineage>
</organism>
<dbReference type="AlphaFoldDB" id="E9SA82"/>